<dbReference type="Pfam" id="PF00107">
    <property type="entry name" value="ADH_zinc_N"/>
    <property type="match status" value="1"/>
</dbReference>
<dbReference type="SUPFAM" id="SSF50129">
    <property type="entry name" value="GroES-like"/>
    <property type="match status" value="1"/>
</dbReference>
<dbReference type="NCBIfam" id="TIGR03366">
    <property type="entry name" value="HpnZ_proposed"/>
    <property type="match status" value="1"/>
</dbReference>
<accession>A0A2S0WP27</accession>
<dbReference type="CDD" id="cd08231">
    <property type="entry name" value="MDR_TM0436_like"/>
    <property type="match status" value="1"/>
</dbReference>
<keyword evidence="7" id="KW-0520">NAD</keyword>
<reference evidence="12" key="1">
    <citation type="submission" date="2018-01" db="EMBL/GenBank/DDBJ databases">
        <authorList>
            <person name="Li J."/>
        </authorList>
    </citation>
    <scope>NUCLEOTIDE SEQUENCE [LARGE SCALE GENOMIC DNA]</scope>
    <source>
        <strain evidence="12">592</strain>
    </source>
</reference>
<evidence type="ECO:0000256" key="7">
    <source>
        <dbReference type="ARBA" id="ARBA00023027"/>
    </source>
</evidence>
<keyword evidence="6" id="KW-0560">Oxidoreductase</keyword>
<keyword evidence="4 8" id="KW-0479">Metal-binding</keyword>
<dbReference type="GO" id="GO:0008270">
    <property type="term" value="F:zinc ion binding"/>
    <property type="evidence" value="ECO:0007669"/>
    <property type="project" value="InterPro"/>
</dbReference>
<dbReference type="InterPro" id="IPR013154">
    <property type="entry name" value="ADH-like_N"/>
</dbReference>
<dbReference type="OrthoDB" id="9797931at2"/>
<dbReference type="KEGG" id="aez:C3E78_13100"/>
<dbReference type="InterPro" id="IPR013149">
    <property type="entry name" value="ADH-like_C"/>
</dbReference>
<dbReference type="Gene3D" id="3.90.180.10">
    <property type="entry name" value="Medium-chain alcohol dehydrogenases, catalytic domain"/>
    <property type="match status" value="1"/>
</dbReference>
<dbReference type="Pfam" id="PF08240">
    <property type="entry name" value="ADH_N"/>
    <property type="match status" value="1"/>
</dbReference>
<evidence type="ECO:0000313" key="12">
    <source>
        <dbReference type="Proteomes" id="UP000244384"/>
    </source>
</evidence>
<dbReference type="InterPro" id="IPR036291">
    <property type="entry name" value="NAD(P)-bd_dom_sf"/>
</dbReference>
<dbReference type="InterPro" id="IPR002328">
    <property type="entry name" value="ADH_Zn_CS"/>
</dbReference>
<gene>
    <name evidence="11" type="ORF">C3E78_13100</name>
</gene>
<comment type="similarity">
    <text evidence="2 8">Belongs to the zinc-containing alcohol dehydrogenase family.</text>
</comment>
<dbReference type="GO" id="GO:0004022">
    <property type="term" value="F:alcohol dehydrogenase (NAD+) activity"/>
    <property type="evidence" value="ECO:0007669"/>
    <property type="project" value="UniProtKB-EC"/>
</dbReference>
<dbReference type="PROSITE" id="PS00059">
    <property type="entry name" value="ADH_ZINC"/>
    <property type="match status" value="1"/>
</dbReference>
<evidence type="ECO:0000259" key="10">
    <source>
        <dbReference type="Pfam" id="PF08240"/>
    </source>
</evidence>
<evidence type="ECO:0000259" key="9">
    <source>
        <dbReference type="Pfam" id="PF00107"/>
    </source>
</evidence>
<evidence type="ECO:0000256" key="2">
    <source>
        <dbReference type="ARBA" id="ARBA00008072"/>
    </source>
</evidence>
<evidence type="ECO:0000313" key="11">
    <source>
        <dbReference type="EMBL" id="AWB93066.1"/>
    </source>
</evidence>
<comment type="cofactor">
    <cofactor evidence="1 8">
        <name>Zn(2+)</name>
        <dbReference type="ChEBI" id="CHEBI:29105"/>
    </cofactor>
</comment>
<dbReference type="PANTHER" id="PTHR42940">
    <property type="entry name" value="ALCOHOL DEHYDROGENASE 1-RELATED"/>
    <property type="match status" value="1"/>
</dbReference>
<keyword evidence="5 8" id="KW-0862">Zinc</keyword>
<dbReference type="InterPro" id="IPR017743">
    <property type="entry name" value="ADH_phosphonate_catab-assoc"/>
</dbReference>
<dbReference type="Gene3D" id="3.40.50.720">
    <property type="entry name" value="NAD(P)-binding Rossmann-like Domain"/>
    <property type="match status" value="1"/>
</dbReference>
<feature type="domain" description="Alcohol dehydrogenase-like C-terminal" evidence="9">
    <location>
        <begin position="182"/>
        <end position="305"/>
    </location>
</feature>
<dbReference type="InterPro" id="IPR011032">
    <property type="entry name" value="GroES-like_sf"/>
</dbReference>
<evidence type="ECO:0000256" key="6">
    <source>
        <dbReference type="ARBA" id="ARBA00023002"/>
    </source>
</evidence>
<dbReference type="PANTHER" id="PTHR42940:SF3">
    <property type="entry name" value="ALCOHOL DEHYDROGENASE 1-RELATED"/>
    <property type="match status" value="1"/>
</dbReference>
<protein>
    <recommendedName>
        <fullName evidence="3">alcohol dehydrogenase</fullName>
        <ecNumber evidence="3">1.1.1.1</ecNumber>
    </recommendedName>
</protein>
<evidence type="ECO:0000256" key="1">
    <source>
        <dbReference type="ARBA" id="ARBA00001947"/>
    </source>
</evidence>
<feature type="domain" description="Alcohol dehydrogenase-like N-terminal" evidence="10">
    <location>
        <begin position="26"/>
        <end position="140"/>
    </location>
</feature>
<proteinExistence type="inferred from homology"/>
<keyword evidence="12" id="KW-1185">Reference proteome</keyword>
<evidence type="ECO:0000256" key="3">
    <source>
        <dbReference type="ARBA" id="ARBA00013190"/>
    </source>
</evidence>
<dbReference type="Proteomes" id="UP000244384">
    <property type="component" value="Chromosome"/>
</dbReference>
<accession>A0A5F2EWQ1</accession>
<sequence>MSTATAAVWSGEGFRTLQLPLPQLDAGELLIEVELATICGSDLHTVTGRRSTPVPTVLGHEAVGRVVAAGPDAPARVGDRVVWTIGTACGECRRCRRGLTQKCTDVRKYGHERIEDRWALSGSFATHVHLLPGTGVVVVPEDAPAALLAPAGCATATVTGAARRVGLSAEDEVVVVMGCGMLGLTAVAYAVDMGITTVIACDVDASRRRLAAELGASRTCHPDDLSEVVGPDGADVVLELSGQPSAVEGAIGVAGVGGRVALVGSVSPGPAVAIDPESVVRSLTTIIGSHNYTSVDLQEAVSFLVRTKHRDLLAALVSPPMGIDRIDDAIAVARRGGAPRTSLVPRDAGVALDDPLVP</sequence>
<dbReference type="EMBL" id="CP026952">
    <property type="protein sequence ID" value="AWB93066.1"/>
    <property type="molecule type" value="Genomic_DNA"/>
</dbReference>
<organism evidence="11 12">
    <name type="scientific">Aeromicrobium chenweiae</name>
    <dbReference type="NCBI Taxonomy" id="2079793"/>
    <lineage>
        <taxon>Bacteria</taxon>
        <taxon>Bacillati</taxon>
        <taxon>Actinomycetota</taxon>
        <taxon>Actinomycetes</taxon>
        <taxon>Propionibacteriales</taxon>
        <taxon>Nocardioidaceae</taxon>
        <taxon>Aeromicrobium</taxon>
    </lineage>
</organism>
<evidence type="ECO:0000256" key="8">
    <source>
        <dbReference type="RuleBase" id="RU361277"/>
    </source>
</evidence>
<dbReference type="EC" id="1.1.1.1" evidence="3"/>
<evidence type="ECO:0000256" key="4">
    <source>
        <dbReference type="ARBA" id="ARBA00022723"/>
    </source>
</evidence>
<dbReference type="GO" id="GO:0005737">
    <property type="term" value="C:cytoplasm"/>
    <property type="evidence" value="ECO:0007669"/>
    <property type="project" value="TreeGrafter"/>
</dbReference>
<dbReference type="SUPFAM" id="SSF51735">
    <property type="entry name" value="NAD(P)-binding Rossmann-fold domains"/>
    <property type="match status" value="1"/>
</dbReference>
<name>A0A2S0WP27_9ACTN</name>
<evidence type="ECO:0000256" key="5">
    <source>
        <dbReference type="ARBA" id="ARBA00022833"/>
    </source>
</evidence>
<dbReference type="AlphaFoldDB" id="A0A2S0WP27"/>
<dbReference type="RefSeq" id="WP_108579078.1">
    <property type="nucleotide sequence ID" value="NZ_CP026952.1"/>
</dbReference>